<evidence type="ECO:0000313" key="3">
    <source>
        <dbReference type="Proteomes" id="UP000321274"/>
    </source>
</evidence>
<keyword evidence="1" id="KW-1133">Transmembrane helix</keyword>
<comment type="caution">
    <text evidence="2">The sequence shown here is derived from an EMBL/GenBank/DDBJ whole genome shotgun (WGS) entry which is preliminary data.</text>
</comment>
<feature type="transmembrane region" description="Helical" evidence="1">
    <location>
        <begin position="24"/>
        <end position="47"/>
    </location>
</feature>
<keyword evidence="1" id="KW-0812">Transmembrane</keyword>
<protein>
    <recommendedName>
        <fullName evidence="4">DUF58 domain-containing protein</fullName>
    </recommendedName>
</protein>
<evidence type="ECO:0000256" key="1">
    <source>
        <dbReference type="SAM" id="Phobius"/>
    </source>
</evidence>
<gene>
    <name evidence="2" type="ORF">AJO04nite_08440</name>
</gene>
<proteinExistence type="predicted"/>
<evidence type="ECO:0008006" key="4">
    <source>
        <dbReference type="Google" id="ProtNLM"/>
    </source>
</evidence>
<feature type="transmembrane region" description="Helical" evidence="1">
    <location>
        <begin position="53"/>
        <end position="73"/>
    </location>
</feature>
<sequence>MLWQNWINKRFQFKAEKQLTQKDVLVFIYQQGYLYVVLILITFIAGVNYANNLILAFCFLISAVLCMSFYLTFKQLHGLSIDLVLPEIGQVESALQLQMHFKQLHSQPRY</sequence>
<dbReference type="AlphaFoldDB" id="A0AAV3WAZ5"/>
<organism evidence="2 3">
    <name type="scientific">Acinetobacter johnsonii</name>
    <dbReference type="NCBI Taxonomy" id="40214"/>
    <lineage>
        <taxon>Bacteria</taxon>
        <taxon>Pseudomonadati</taxon>
        <taxon>Pseudomonadota</taxon>
        <taxon>Gammaproteobacteria</taxon>
        <taxon>Moraxellales</taxon>
        <taxon>Moraxellaceae</taxon>
        <taxon>Acinetobacter</taxon>
    </lineage>
</organism>
<reference evidence="2 3" key="1">
    <citation type="submission" date="2019-07" db="EMBL/GenBank/DDBJ databases">
        <title>Whole genome shotgun sequence of Acinetobacter johnsonii NBRC 102197.</title>
        <authorList>
            <person name="Hosoyama A."/>
            <person name="Uohara A."/>
            <person name="Ohji S."/>
            <person name="Ichikawa N."/>
        </authorList>
    </citation>
    <scope>NUCLEOTIDE SEQUENCE [LARGE SCALE GENOMIC DNA]</scope>
    <source>
        <strain evidence="2 3">NBRC 102197</strain>
    </source>
</reference>
<keyword evidence="1" id="KW-0472">Membrane</keyword>
<dbReference type="EMBL" id="BJUJ01000013">
    <property type="protein sequence ID" value="GEK43586.1"/>
    <property type="molecule type" value="Genomic_DNA"/>
</dbReference>
<evidence type="ECO:0000313" key="2">
    <source>
        <dbReference type="EMBL" id="GEK43586.1"/>
    </source>
</evidence>
<accession>A0AAV3WAZ5</accession>
<name>A0AAV3WAZ5_ACIJO</name>
<dbReference type="Proteomes" id="UP000321274">
    <property type="component" value="Unassembled WGS sequence"/>
</dbReference>